<dbReference type="STRING" id="1123281.SAMN02745180_00576"/>
<dbReference type="OrthoDB" id="1775746at2"/>
<dbReference type="Pfam" id="PF03432">
    <property type="entry name" value="Relaxase"/>
    <property type="match status" value="1"/>
</dbReference>
<organism evidence="2 3">
    <name type="scientific">Sporanaerobacter acetigenes DSM 13106</name>
    <dbReference type="NCBI Taxonomy" id="1123281"/>
    <lineage>
        <taxon>Bacteria</taxon>
        <taxon>Bacillati</taxon>
        <taxon>Bacillota</taxon>
        <taxon>Tissierellia</taxon>
        <taxon>Tissierellales</taxon>
        <taxon>Sporanaerobacteraceae</taxon>
        <taxon>Sporanaerobacter</taxon>
    </lineage>
</organism>
<proteinExistence type="predicted"/>
<protein>
    <submittedName>
        <fullName evidence="2">Relaxase/Mobilisation nuclease domain-containing protein</fullName>
    </submittedName>
</protein>
<evidence type="ECO:0000259" key="1">
    <source>
        <dbReference type="Pfam" id="PF03432"/>
    </source>
</evidence>
<gene>
    <name evidence="2" type="ORF">SAMN02745180_00576</name>
</gene>
<sequence length="483" mass="57054">MALIKFINGKNRKMAGLARAIDYVVDENKTEKFFFEGIDEKDIPKNQTDNEMLFVEKLLGDESNKGDRAIKYITKNSKTNSNLISGVNCRPSSAFDEMMVVKNMYNKTDGRQFIHFVQSFHPKENITPELAHKIGLELLEDERFKDFQIVVATHIDKEHIHNHFIINTVNIETGRKWQQSNIELEQLKGYSNKLCYEHGLKYSFVDTGSDKFINRESYSSGEYRAKKEGRSWKHELWLTINECMKISTSKEEFIKIMNALGYQIRWEDSRKDITFTLQNGRKCNNDKLYPPEKYTKEAFIRRFELNRQYEANVENRDLQKIISDISRNIKDDSNKEKSWKTEAFYIINECKNISTSKEEFIKNLNALGYQVRWEDNEEDVEFILPDGRECNSDKFYPPRIFSKESLTKSFKLNREFRQKSKEFKTERKARNLQNLILETMKMLSDNPNEGDKNYPLTYLEGQALKEKMIEKAKGEGLDWEKER</sequence>
<dbReference type="AlphaFoldDB" id="A0A1M5UAB5"/>
<dbReference type="InterPro" id="IPR005094">
    <property type="entry name" value="Endonuclease_MobA/VirD2"/>
</dbReference>
<evidence type="ECO:0000313" key="2">
    <source>
        <dbReference type="EMBL" id="SHH59899.1"/>
    </source>
</evidence>
<name>A0A1M5UAB5_9FIRM</name>
<evidence type="ECO:0000313" key="3">
    <source>
        <dbReference type="Proteomes" id="UP000184389"/>
    </source>
</evidence>
<keyword evidence="3" id="KW-1185">Reference proteome</keyword>
<dbReference type="RefSeq" id="WP_072743161.1">
    <property type="nucleotide sequence ID" value="NZ_FQXR01000003.1"/>
</dbReference>
<dbReference type="Proteomes" id="UP000184389">
    <property type="component" value="Unassembled WGS sequence"/>
</dbReference>
<dbReference type="EMBL" id="FQXR01000003">
    <property type="protein sequence ID" value="SHH59899.1"/>
    <property type="molecule type" value="Genomic_DNA"/>
</dbReference>
<reference evidence="2 3" key="1">
    <citation type="submission" date="2016-11" db="EMBL/GenBank/DDBJ databases">
        <authorList>
            <person name="Jaros S."/>
            <person name="Januszkiewicz K."/>
            <person name="Wedrychowicz H."/>
        </authorList>
    </citation>
    <scope>NUCLEOTIDE SEQUENCE [LARGE SCALE GENOMIC DNA]</scope>
    <source>
        <strain evidence="2 3">DSM 13106</strain>
    </source>
</reference>
<feature type="domain" description="MobA/VirD2-like nuclease" evidence="1">
    <location>
        <begin position="72"/>
        <end position="200"/>
    </location>
</feature>
<accession>A0A1M5UAB5</accession>